<feature type="region of interest" description="Disordered" evidence="1">
    <location>
        <begin position="72"/>
        <end position="107"/>
    </location>
</feature>
<protein>
    <submittedName>
        <fullName evidence="3">Helix-turn-helix transcriptional regulator</fullName>
    </submittedName>
</protein>
<sequence length="107" mass="11668">MFQPYGRPRGQLSPEQLRAARALLNWSRVRLGAKASLSEMTIGEFENGIRELRPANVAAIRRALEDAGIIFTNGSPSLEGSGGPNDDACGANNNRIRQRRTKPPRGP</sequence>
<dbReference type="Pfam" id="PF01381">
    <property type="entry name" value="HTH_3"/>
    <property type="match status" value="1"/>
</dbReference>
<dbReference type="InterPro" id="IPR001387">
    <property type="entry name" value="Cro/C1-type_HTH"/>
</dbReference>
<reference evidence="3 4" key="1">
    <citation type="submission" date="2022-12" db="EMBL/GenBank/DDBJ databases">
        <authorList>
            <person name="Muema E."/>
        </authorList>
    </citation>
    <scope>NUCLEOTIDE SEQUENCE [LARGE SCALE GENOMIC DNA]</scope>
    <source>
        <strain evidence="4">1330</strain>
    </source>
</reference>
<evidence type="ECO:0000313" key="4">
    <source>
        <dbReference type="Proteomes" id="UP001366503"/>
    </source>
</evidence>
<comment type="caution">
    <text evidence="3">The sequence shown here is derived from an EMBL/GenBank/DDBJ whole genome shotgun (WGS) entry which is preliminary data.</text>
</comment>
<dbReference type="CDD" id="cd00093">
    <property type="entry name" value="HTH_XRE"/>
    <property type="match status" value="1"/>
</dbReference>
<feature type="compositionally biased region" description="Basic residues" evidence="1">
    <location>
        <begin position="96"/>
        <end position="107"/>
    </location>
</feature>
<evidence type="ECO:0000313" key="3">
    <source>
        <dbReference type="EMBL" id="MEI9402288.1"/>
    </source>
</evidence>
<gene>
    <name evidence="3" type="ORF">O7A05_08940</name>
</gene>
<dbReference type="Gene3D" id="1.10.260.40">
    <property type="entry name" value="lambda repressor-like DNA-binding domains"/>
    <property type="match status" value="1"/>
</dbReference>
<keyword evidence="4" id="KW-1185">Reference proteome</keyword>
<proteinExistence type="predicted"/>
<dbReference type="SUPFAM" id="SSF47413">
    <property type="entry name" value="lambda repressor-like DNA-binding domains"/>
    <property type="match status" value="1"/>
</dbReference>
<dbReference type="EMBL" id="JAPYKO010000004">
    <property type="protein sequence ID" value="MEI9402288.1"/>
    <property type="molecule type" value="Genomic_DNA"/>
</dbReference>
<dbReference type="PROSITE" id="PS50943">
    <property type="entry name" value="HTH_CROC1"/>
    <property type="match status" value="1"/>
</dbReference>
<dbReference type="InterPro" id="IPR010982">
    <property type="entry name" value="Lambda_DNA-bd_dom_sf"/>
</dbReference>
<dbReference type="Proteomes" id="UP001366503">
    <property type="component" value="Unassembled WGS sequence"/>
</dbReference>
<name>A0ABU8KBA8_9HYPH</name>
<organism evidence="3 4">
    <name type="scientific">Mesorhizobium argentiipisi</name>
    <dbReference type="NCBI Taxonomy" id="3015175"/>
    <lineage>
        <taxon>Bacteria</taxon>
        <taxon>Pseudomonadati</taxon>
        <taxon>Pseudomonadota</taxon>
        <taxon>Alphaproteobacteria</taxon>
        <taxon>Hyphomicrobiales</taxon>
        <taxon>Phyllobacteriaceae</taxon>
        <taxon>Mesorhizobium</taxon>
    </lineage>
</organism>
<dbReference type="RefSeq" id="WP_337092622.1">
    <property type="nucleotide sequence ID" value="NZ_JAPYKO010000004.1"/>
</dbReference>
<accession>A0ABU8KBA8</accession>
<evidence type="ECO:0000256" key="1">
    <source>
        <dbReference type="SAM" id="MobiDB-lite"/>
    </source>
</evidence>
<feature type="domain" description="HTH cro/C1-type" evidence="2">
    <location>
        <begin position="17"/>
        <end position="70"/>
    </location>
</feature>
<evidence type="ECO:0000259" key="2">
    <source>
        <dbReference type="PROSITE" id="PS50943"/>
    </source>
</evidence>